<sequence length="129" mass="14825">MKALLLLVISCCLLLFGAQEASYKTASGDNAWVSLSKNFHYFHNHHSAKKTRIKKSSPLHQQQQDGFTESDEDFSFNRHLELQVRELLVFTIAFVWAARFVLIKMPLPFAWSSAASIPSKYILQRVLRI</sequence>
<organism evidence="2 3">
    <name type="scientific">Sphingobacterium oryzagri</name>
    <dbReference type="NCBI Taxonomy" id="3025669"/>
    <lineage>
        <taxon>Bacteria</taxon>
        <taxon>Pseudomonadati</taxon>
        <taxon>Bacteroidota</taxon>
        <taxon>Sphingobacteriia</taxon>
        <taxon>Sphingobacteriales</taxon>
        <taxon>Sphingobacteriaceae</taxon>
        <taxon>Sphingobacterium</taxon>
    </lineage>
</organism>
<evidence type="ECO:0000313" key="2">
    <source>
        <dbReference type="EMBL" id="WDF69166.1"/>
    </source>
</evidence>
<protein>
    <submittedName>
        <fullName evidence="2">Uncharacterized protein</fullName>
    </submittedName>
</protein>
<accession>A0ABY7WHT3</accession>
<dbReference type="Proteomes" id="UP001221558">
    <property type="component" value="Chromosome"/>
</dbReference>
<keyword evidence="3" id="KW-1185">Reference proteome</keyword>
<gene>
    <name evidence="2" type="ORF">PQ465_02005</name>
</gene>
<keyword evidence="1" id="KW-0732">Signal</keyword>
<proteinExistence type="predicted"/>
<dbReference type="EMBL" id="CP117880">
    <property type="protein sequence ID" value="WDF69166.1"/>
    <property type="molecule type" value="Genomic_DNA"/>
</dbReference>
<dbReference type="RefSeq" id="WP_274267893.1">
    <property type="nucleotide sequence ID" value="NZ_CP117880.1"/>
</dbReference>
<feature type="chain" id="PRO_5046211894" evidence="1">
    <location>
        <begin position="22"/>
        <end position="129"/>
    </location>
</feature>
<feature type="signal peptide" evidence="1">
    <location>
        <begin position="1"/>
        <end position="21"/>
    </location>
</feature>
<evidence type="ECO:0000313" key="3">
    <source>
        <dbReference type="Proteomes" id="UP001221558"/>
    </source>
</evidence>
<evidence type="ECO:0000256" key="1">
    <source>
        <dbReference type="SAM" id="SignalP"/>
    </source>
</evidence>
<name>A0ABY7WHT3_9SPHI</name>
<reference evidence="2 3" key="1">
    <citation type="submission" date="2023-02" db="EMBL/GenBank/DDBJ databases">
        <title>Genome sequence of Sphingobacterium sp. KACC 22765.</title>
        <authorList>
            <person name="Kim S."/>
            <person name="Heo J."/>
            <person name="Kwon S.-W."/>
        </authorList>
    </citation>
    <scope>NUCLEOTIDE SEQUENCE [LARGE SCALE GENOMIC DNA]</scope>
    <source>
        <strain evidence="2 3">KACC 22765</strain>
    </source>
</reference>